<keyword evidence="1" id="KW-1133">Transmembrane helix</keyword>
<accession>A0A9J5WJH2</accession>
<evidence type="ECO:0000256" key="1">
    <source>
        <dbReference type="SAM" id="Phobius"/>
    </source>
</evidence>
<evidence type="ECO:0000313" key="3">
    <source>
        <dbReference type="Proteomes" id="UP000824120"/>
    </source>
</evidence>
<dbReference type="Proteomes" id="UP000824120">
    <property type="component" value="Chromosome 11"/>
</dbReference>
<comment type="caution">
    <text evidence="2">The sequence shown here is derived from an EMBL/GenBank/DDBJ whole genome shotgun (WGS) entry which is preliminary data.</text>
</comment>
<sequence length="132" mass="15273">MKGEEREGNFTEGRKLVMIILLLIIYFHIFSISKKKPISVVNDPVMIFTVDCRVKAHKIIILFAWEDLGLYIYRFIPVFECFANNVCSWDKKPLRNRETVKVPIVGRMIEVSRKVSTLLTHALIGFGKDPSM</sequence>
<evidence type="ECO:0000313" key="2">
    <source>
        <dbReference type="EMBL" id="KAG5575006.1"/>
    </source>
</evidence>
<gene>
    <name evidence="2" type="ORF">H5410_055140</name>
</gene>
<dbReference type="EMBL" id="JACXVP010000011">
    <property type="protein sequence ID" value="KAG5575006.1"/>
    <property type="molecule type" value="Genomic_DNA"/>
</dbReference>
<keyword evidence="3" id="KW-1185">Reference proteome</keyword>
<name>A0A9J5WJH2_SOLCO</name>
<organism evidence="2 3">
    <name type="scientific">Solanum commersonii</name>
    <name type="common">Commerson's wild potato</name>
    <name type="synonym">Commerson's nightshade</name>
    <dbReference type="NCBI Taxonomy" id="4109"/>
    <lineage>
        <taxon>Eukaryota</taxon>
        <taxon>Viridiplantae</taxon>
        <taxon>Streptophyta</taxon>
        <taxon>Embryophyta</taxon>
        <taxon>Tracheophyta</taxon>
        <taxon>Spermatophyta</taxon>
        <taxon>Magnoliopsida</taxon>
        <taxon>eudicotyledons</taxon>
        <taxon>Gunneridae</taxon>
        <taxon>Pentapetalae</taxon>
        <taxon>asterids</taxon>
        <taxon>lamiids</taxon>
        <taxon>Solanales</taxon>
        <taxon>Solanaceae</taxon>
        <taxon>Solanoideae</taxon>
        <taxon>Solaneae</taxon>
        <taxon>Solanum</taxon>
    </lineage>
</organism>
<keyword evidence="1" id="KW-0812">Transmembrane</keyword>
<proteinExistence type="predicted"/>
<dbReference type="PANTHER" id="PTHR34213">
    <property type="entry name" value="NUCLEAR TRANSPORT FACTOR 2 (NTF2) FAMILY PROTEIN"/>
    <property type="match status" value="1"/>
</dbReference>
<dbReference type="PANTHER" id="PTHR34213:SF2">
    <property type="entry name" value="NUCLEAR TRANSPORT FACTOR 2 (NTF2) FAMILY PROTEIN"/>
    <property type="match status" value="1"/>
</dbReference>
<dbReference type="AlphaFoldDB" id="A0A9J5WJH2"/>
<reference evidence="2 3" key="1">
    <citation type="submission" date="2020-09" db="EMBL/GenBank/DDBJ databases">
        <title>De no assembly of potato wild relative species, Solanum commersonii.</title>
        <authorList>
            <person name="Cho K."/>
        </authorList>
    </citation>
    <scope>NUCLEOTIDE SEQUENCE [LARGE SCALE GENOMIC DNA]</scope>
    <source>
        <strain evidence="2">LZ3.2</strain>
        <tissue evidence="2">Leaf</tissue>
    </source>
</reference>
<feature type="transmembrane region" description="Helical" evidence="1">
    <location>
        <begin position="16"/>
        <end position="33"/>
    </location>
</feature>
<protein>
    <submittedName>
        <fullName evidence="2">Uncharacterized protein</fullName>
    </submittedName>
</protein>
<keyword evidence="1" id="KW-0472">Membrane</keyword>